<keyword evidence="2 6" id="KW-0436">Ligase</keyword>
<keyword evidence="4" id="KW-0067">ATP-binding</keyword>
<evidence type="ECO:0000313" key="6">
    <source>
        <dbReference type="EMBL" id="EEA89858.1"/>
    </source>
</evidence>
<dbReference type="InterPro" id="IPR004101">
    <property type="entry name" value="Mur_ligase_C"/>
</dbReference>
<protein>
    <submittedName>
        <fullName evidence="6">Mur ligase family, glutamate ligase domain protein</fullName>
    </submittedName>
</protein>
<organism evidence="6 7">
    <name type="scientific">Collinsella stercoris DSM 13279</name>
    <dbReference type="NCBI Taxonomy" id="445975"/>
    <lineage>
        <taxon>Bacteria</taxon>
        <taxon>Bacillati</taxon>
        <taxon>Actinomycetota</taxon>
        <taxon>Coriobacteriia</taxon>
        <taxon>Coriobacteriales</taxon>
        <taxon>Coriobacteriaceae</taxon>
        <taxon>Collinsella</taxon>
    </lineage>
</organism>
<evidence type="ECO:0000313" key="7">
    <source>
        <dbReference type="Proteomes" id="UP000003560"/>
    </source>
</evidence>
<accession>B6GCY7</accession>
<dbReference type="Proteomes" id="UP000003560">
    <property type="component" value="Unassembled WGS sequence"/>
</dbReference>
<dbReference type="eggNOG" id="COG0771">
    <property type="taxonomic scope" value="Bacteria"/>
</dbReference>
<sequence length="165" mass="17222">GASPEGVRAGLAAFAPLPHRVEPVGEVEGVRYINDSKATNTDAVEKALSAFSDTRVILLLGGSDKGTPLTDFMEVVAARAAAVVCFGAARERFRSALSEASGAAEIDIAEADDLRDAVDVARSLAQRGDVVLLSPACASFDEFSGFEERGDAFRAYVAELSAQEA</sequence>
<evidence type="ECO:0000256" key="4">
    <source>
        <dbReference type="ARBA" id="ARBA00022840"/>
    </source>
</evidence>
<evidence type="ECO:0000259" key="5">
    <source>
        <dbReference type="Pfam" id="PF02875"/>
    </source>
</evidence>
<evidence type="ECO:0000256" key="3">
    <source>
        <dbReference type="ARBA" id="ARBA00022741"/>
    </source>
</evidence>
<feature type="domain" description="Mur ligase C-terminal" evidence="5">
    <location>
        <begin position="19"/>
        <end position="137"/>
    </location>
</feature>
<reference evidence="6 7" key="2">
    <citation type="submission" date="2008-10" db="EMBL/GenBank/DDBJ databases">
        <authorList>
            <person name="Fulton L."/>
            <person name="Clifton S."/>
            <person name="Fulton B."/>
            <person name="Xu J."/>
            <person name="Minx P."/>
            <person name="Pepin K.H."/>
            <person name="Johnson M."/>
            <person name="Thiruvilangam P."/>
            <person name="Bhonagiri V."/>
            <person name="Nash W.E."/>
            <person name="Mardis E.R."/>
            <person name="Wilson R.K."/>
        </authorList>
    </citation>
    <scope>NUCLEOTIDE SEQUENCE [LARGE SCALE GENOMIC DNA]</scope>
    <source>
        <strain evidence="6 7">DSM 13279</strain>
    </source>
</reference>
<feature type="non-terminal residue" evidence="6">
    <location>
        <position position="1"/>
    </location>
</feature>
<dbReference type="AlphaFoldDB" id="B6GCY7"/>
<dbReference type="HOGENOM" id="CLU_1606129_0_0_11"/>
<dbReference type="GO" id="GO:0005737">
    <property type="term" value="C:cytoplasm"/>
    <property type="evidence" value="ECO:0007669"/>
    <property type="project" value="InterPro"/>
</dbReference>
<gene>
    <name evidence="6" type="ORF">COLSTE_01965</name>
</gene>
<keyword evidence="7" id="KW-1185">Reference proteome</keyword>
<dbReference type="RefSeq" id="WP_006721594.1">
    <property type="nucleotide sequence ID" value="NZ_DS995476.1"/>
</dbReference>
<keyword evidence="1" id="KW-0963">Cytoplasm</keyword>
<dbReference type="GO" id="GO:0005524">
    <property type="term" value="F:ATP binding"/>
    <property type="evidence" value="ECO:0007669"/>
    <property type="project" value="UniProtKB-KW"/>
</dbReference>
<dbReference type="GO" id="GO:0051301">
    <property type="term" value="P:cell division"/>
    <property type="evidence" value="ECO:0007669"/>
    <property type="project" value="InterPro"/>
</dbReference>
<dbReference type="InterPro" id="IPR005762">
    <property type="entry name" value="MurD"/>
</dbReference>
<dbReference type="SUPFAM" id="SSF53244">
    <property type="entry name" value="MurD-like peptide ligases, peptide-binding domain"/>
    <property type="match status" value="1"/>
</dbReference>
<dbReference type="EMBL" id="ABXJ01000113">
    <property type="protein sequence ID" value="EEA89858.1"/>
    <property type="molecule type" value="Genomic_DNA"/>
</dbReference>
<dbReference type="PANTHER" id="PTHR43692">
    <property type="entry name" value="UDP-N-ACETYLMURAMOYLALANINE--D-GLUTAMATE LIGASE"/>
    <property type="match status" value="1"/>
</dbReference>
<dbReference type="PANTHER" id="PTHR43692:SF1">
    <property type="entry name" value="UDP-N-ACETYLMURAMOYLALANINE--D-GLUTAMATE LIGASE"/>
    <property type="match status" value="1"/>
</dbReference>
<proteinExistence type="predicted"/>
<dbReference type="GO" id="GO:0008360">
    <property type="term" value="P:regulation of cell shape"/>
    <property type="evidence" value="ECO:0007669"/>
    <property type="project" value="InterPro"/>
</dbReference>
<evidence type="ECO:0000256" key="2">
    <source>
        <dbReference type="ARBA" id="ARBA00022598"/>
    </source>
</evidence>
<name>B6GCY7_9ACTN</name>
<evidence type="ECO:0000256" key="1">
    <source>
        <dbReference type="ARBA" id="ARBA00022490"/>
    </source>
</evidence>
<dbReference type="GO" id="GO:0008764">
    <property type="term" value="F:UDP-N-acetylmuramoylalanine-D-glutamate ligase activity"/>
    <property type="evidence" value="ECO:0007669"/>
    <property type="project" value="UniProtKB-EC"/>
</dbReference>
<dbReference type="STRING" id="445975.COLSTE_01965"/>
<dbReference type="InterPro" id="IPR036615">
    <property type="entry name" value="Mur_ligase_C_dom_sf"/>
</dbReference>
<dbReference type="Pfam" id="PF02875">
    <property type="entry name" value="Mur_ligase_C"/>
    <property type="match status" value="1"/>
</dbReference>
<reference evidence="6 7" key="1">
    <citation type="submission" date="2008-10" db="EMBL/GenBank/DDBJ databases">
        <title>Draft genome sequence of Collinsella stercoris (DSM 13279).</title>
        <authorList>
            <person name="Sudarsanam P."/>
            <person name="Ley R."/>
            <person name="Guruge J."/>
            <person name="Turnbaugh P.J."/>
            <person name="Mahowald M."/>
            <person name="Liep D."/>
            <person name="Gordon J."/>
        </authorList>
    </citation>
    <scope>NUCLEOTIDE SEQUENCE [LARGE SCALE GENOMIC DNA]</scope>
    <source>
        <strain evidence="6 7">DSM 13279</strain>
    </source>
</reference>
<keyword evidence="3" id="KW-0547">Nucleotide-binding</keyword>
<comment type="caution">
    <text evidence="6">The sequence shown here is derived from an EMBL/GenBank/DDBJ whole genome shotgun (WGS) entry which is preliminary data.</text>
</comment>
<dbReference type="Gene3D" id="3.90.190.20">
    <property type="entry name" value="Mur ligase, C-terminal domain"/>
    <property type="match status" value="1"/>
</dbReference>